<proteinExistence type="predicted"/>
<dbReference type="AlphaFoldDB" id="Q2FN25"/>
<dbReference type="EnsemblBacteria" id="ABD40147">
    <property type="protein sequence ID" value="ABD40147"/>
    <property type="gene ID" value="Mhun_0382"/>
</dbReference>
<dbReference type="EMBL" id="CP000254">
    <property type="protein sequence ID" value="ABD40147.1"/>
    <property type="molecule type" value="Genomic_DNA"/>
</dbReference>
<name>Q2FN25_METHJ</name>
<evidence type="ECO:0000313" key="3">
    <source>
        <dbReference type="Proteomes" id="UP000001941"/>
    </source>
</evidence>
<keyword evidence="3" id="KW-1185">Reference proteome</keyword>
<dbReference type="SUPFAM" id="SSF53756">
    <property type="entry name" value="UDP-Glycosyltransferase/glycogen phosphorylase"/>
    <property type="match status" value="1"/>
</dbReference>
<protein>
    <submittedName>
        <fullName evidence="2">UDP-N-acetylglucosamine 2-epimerase</fullName>
        <ecNumber evidence="2">5.1.3.14</ecNumber>
    </submittedName>
</protein>
<dbReference type="EC" id="5.1.3.14" evidence="2"/>
<evidence type="ECO:0000313" key="2">
    <source>
        <dbReference type="EMBL" id="ABD40147.1"/>
    </source>
</evidence>
<dbReference type="Gene3D" id="3.40.50.2000">
    <property type="entry name" value="Glycogen Phosphorylase B"/>
    <property type="match status" value="2"/>
</dbReference>
<accession>Q2FN25</accession>
<dbReference type="PANTHER" id="PTHR43174">
    <property type="entry name" value="UDP-N-ACETYLGLUCOSAMINE 2-EPIMERASE"/>
    <property type="match status" value="1"/>
</dbReference>
<dbReference type="CDD" id="cd03786">
    <property type="entry name" value="GTB_UDP-GlcNAc_2-Epimerase"/>
    <property type="match status" value="1"/>
</dbReference>
<dbReference type="GeneID" id="3922874"/>
<dbReference type="InterPro" id="IPR029767">
    <property type="entry name" value="WecB-like"/>
</dbReference>
<keyword evidence="2" id="KW-0413">Isomerase</keyword>
<dbReference type="GO" id="GO:0008761">
    <property type="term" value="F:UDP-N-acetylglucosamine 2-epimerase activity"/>
    <property type="evidence" value="ECO:0007669"/>
    <property type="project" value="UniProtKB-EC"/>
</dbReference>
<reference evidence="3" key="1">
    <citation type="journal article" date="2016" name="Stand. Genomic Sci.">
        <title>Complete genome sequence of Methanospirillum hungatei type strain JF1.</title>
        <authorList>
            <person name="Gunsalus R.P."/>
            <person name="Cook L.E."/>
            <person name="Crable B."/>
            <person name="Rohlin L."/>
            <person name="McDonald E."/>
            <person name="Mouttaki H."/>
            <person name="Sieber J.R."/>
            <person name="Poweleit N."/>
            <person name="Zhou H."/>
            <person name="Lapidus A.L."/>
            <person name="Daligault H.E."/>
            <person name="Land M."/>
            <person name="Gilna P."/>
            <person name="Ivanova N."/>
            <person name="Kyrpides N."/>
            <person name="Culley D.E."/>
            <person name="McInerney M.J."/>
        </authorList>
    </citation>
    <scope>NUCLEOTIDE SEQUENCE [LARGE SCALE GENOMIC DNA]</scope>
    <source>
        <strain evidence="3">ATCC 27890 / DSM 864 / NBRC 100397 / JF-1</strain>
    </source>
</reference>
<feature type="domain" description="UDP-N-acetylglucosamine 2-epimerase" evidence="1">
    <location>
        <begin position="24"/>
        <end position="330"/>
    </location>
</feature>
<dbReference type="HOGENOM" id="CLU_041674_0_1_2"/>
<gene>
    <name evidence="2" type="ordered locus">Mhun_0382</name>
</gene>
<dbReference type="OrthoDB" id="7018at2157"/>
<dbReference type="Proteomes" id="UP000001941">
    <property type="component" value="Chromosome"/>
</dbReference>
<dbReference type="NCBIfam" id="TIGR00236">
    <property type="entry name" value="wecB"/>
    <property type="match status" value="1"/>
</dbReference>
<dbReference type="RefSeq" id="WP_011447441.1">
    <property type="nucleotide sequence ID" value="NC_007796.1"/>
</dbReference>
<dbReference type="eggNOG" id="arCOG01392">
    <property type="taxonomic scope" value="Archaea"/>
</dbReference>
<organism evidence="2 3">
    <name type="scientific">Methanospirillum hungatei JF-1 (strain ATCC 27890 / DSM 864 / NBRC 100397 / JF-1)</name>
    <dbReference type="NCBI Taxonomy" id="323259"/>
    <lineage>
        <taxon>Archaea</taxon>
        <taxon>Methanobacteriati</taxon>
        <taxon>Methanobacteriota</taxon>
        <taxon>Stenosarchaea group</taxon>
        <taxon>Methanomicrobia</taxon>
        <taxon>Methanomicrobiales</taxon>
        <taxon>Methanospirillaceae</taxon>
        <taxon>Methanospirillum</taxon>
    </lineage>
</organism>
<dbReference type="KEGG" id="mhu:Mhun_0382"/>
<dbReference type="InParanoid" id="Q2FN25"/>
<evidence type="ECO:0000259" key="1">
    <source>
        <dbReference type="Pfam" id="PF02350"/>
    </source>
</evidence>
<sequence length="356" mass="38922">MKIISIVGARPQFIKCASVSRELRKTHQEVLIHTGQHYDPEMSDVFFEELEIPKPDYHLGVGSGPHGKQTGECLAKIEEVLIKEQPDLVLVYGDTNSTLAGGLAAAKLHIPVAHVEAGLRSFDRTMPEEINRVLVDHLSDLLFCPTQTAVDNLRSEGITKGVFLTGDVMVDALEYNKEIARERSKILEKYSLTPGKYLILTVHRPSNTDNPDHMEHIIGAIGDCGLLTLFPVHPRTRKNLISFELWDSMPGNIIPCVPLGYLDMLAAMGSAGKILTDSGGVQKEAYLLSVPCITLRENTEWVETVEAGWNVLVGADREKIGAMVREFLPSGGHPDLFGSGASGSIGELVGEYMNGV</sequence>
<dbReference type="PANTHER" id="PTHR43174:SF1">
    <property type="entry name" value="UDP-N-ACETYLGLUCOSAMINE 2-EPIMERASE"/>
    <property type="match status" value="1"/>
</dbReference>
<dbReference type="InterPro" id="IPR003331">
    <property type="entry name" value="UDP_GlcNAc_Epimerase_2_dom"/>
</dbReference>
<dbReference type="Pfam" id="PF02350">
    <property type="entry name" value="Epimerase_2"/>
    <property type="match status" value="1"/>
</dbReference>
<dbReference type="STRING" id="323259.Mhun_0382"/>